<keyword evidence="4" id="KW-1185">Reference proteome</keyword>
<proteinExistence type="predicted"/>
<evidence type="ECO:0000259" key="2">
    <source>
        <dbReference type="Pfam" id="PF00069"/>
    </source>
</evidence>
<dbReference type="STRING" id="41047.A0A397HCA9"/>
<dbReference type="EMBL" id="NKHU02000049">
    <property type="protein sequence ID" value="RHZ60741.1"/>
    <property type="molecule type" value="Genomic_DNA"/>
</dbReference>
<protein>
    <recommendedName>
        <fullName evidence="2">Protein kinase domain-containing protein</fullName>
    </recommendedName>
</protein>
<dbReference type="RefSeq" id="XP_026616206.1">
    <property type="nucleotide sequence ID" value="XM_026761199.1"/>
</dbReference>
<sequence>MRPVDDKRVTQILVDALPAPRKSTADTEAVVPSPPELNAKRRGAIPSNGRLVKRTAAPSSVEPGGKTIQGSPRALALPEISESGNSAGSDLVIRQEPPWDTFEKCYECDLAGTVAVCVRRSRRRAVWAIRQYPSKDANRILDILRSTHHKNVIAVWECFHTSDALYTLSKFHPLTLDHVVACKAFPNQQQLAAIMSQFVEGLSYLIEQNLQHTSLDCSSILMSLEGEVQIARIDCCSVRSPGRIQASDLAPVGRVMMELMQKYVKDDGAVGIDNLKRWATCSAAVEFLSATTSAGSFEELKRVRIQPLWLWKLLIRSQQRLLTEIRWSTGDLIGLAWFALISARTFYSYTSSSEGVEKGTNVTTFSSKDRL</sequence>
<dbReference type="GeneID" id="38129554"/>
<organism evidence="3 4">
    <name type="scientific">Aspergillus thermomutatus</name>
    <name type="common">Neosartorya pseudofischeri</name>
    <dbReference type="NCBI Taxonomy" id="41047"/>
    <lineage>
        <taxon>Eukaryota</taxon>
        <taxon>Fungi</taxon>
        <taxon>Dikarya</taxon>
        <taxon>Ascomycota</taxon>
        <taxon>Pezizomycotina</taxon>
        <taxon>Eurotiomycetes</taxon>
        <taxon>Eurotiomycetidae</taxon>
        <taxon>Eurotiales</taxon>
        <taxon>Aspergillaceae</taxon>
        <taxon>Aspergillus</taxon>
        <taxon>Aspergillus subgen. Fumigati</taxon>
    </lineage>
</organism>
<comment type="caution">
    <text evidence="3">The sequence shown here is derived from an EMBL/GenBank/DDBJ whole genome shotgun (WGS) entry which is preliminary data.</text>
</comment>
<feature type="domain" description="Protein kinase" evidence="2">
    <location>
        <begin position="135"/>
        <end position="231"/>
    </location>
</feature>
<dbReference type="InterPro" id="IPR011009">
    <property type="entry name" value="Kinase-like_dom_sf"/>
</dbReference>
<dbReference type="Proteomes" id="UP000215305">
    <property type="component" value="Unassembled WGS sequence"/>
</dbReference>
<reference evidence="3" key="1">
    <citation type="submission" date="2018-08" db="EMBL/GenBank/DDBJ databases">
        <title>Draft genome sequence of azole-resistant Aspergillus thermomutatus (Neosartorya pseudofischeri) strain HMR AF 39, isolated from a human nasal aspirate.</title>
        <authorList>
            <person name="Parent-Michaud M."/>
            <person name="Dufresne P.J."/>
            <person name="Fournier E."/>
            <person name="Martineau C."/>
            <person name="Moreira S."/>
            <person name="Perkins V."/>
            <person name="De Repentigny L."/>
            <person name="Dufresne S.F."/>
        </authorList>
    </citation>
    <scope>NUCLEOTIDE SEQUENCE [LARGE SCALE GENOMIC DNA]</scope>
    <source>
        <strain evidence="3">HMR AF 39</strain>
    </source>
</reference>
<gene>
    <name evidence="3" type="ORF">CDV56_107580</name>
</gene>
<evidence type="ECO:0000313" key="3">
    <source>
        <dbReference type="EMBL" id="RHZ60741.1"/>
    </source>
</evidence>
<name>A0A397HCA9_ASPTH</name>
<evidence type="ECO:0000313" key="4">
    <source>
        <dbReference type="Proteomes" id="UP000215305"/>
    </source>
</evidence>
<dbReference type="SUPFAM" id="SSF56112">
    <property type="entry name" value="Protein kinase-like (PK-like)"/>
    <property type="match status" value="1"/>
</dbReference>
<dbReference type="GO" id="GO:0004672">
    <property type="term" value="F:protein kinase activity"/>
    <property type="evidence" value="ECO:0007669"/>
    <property type="project" value="InterPro"/>
</dbReference>
<dbReference type="InterPro" id="IPR000719">
    <property type="entry name" value="Prot_kinase_dom"/>
</dbReference>
<dbReference type="AlphaFoldDB" id="A0A397HCA9"/>
<dbReference type="OrthoDB" id="4062651at2759"/>
<dbReference type="Gene3D" id="1.10.510.10">
    <property type="entry name" value="Transferase(Phosphotransferase) domain 1"/>
    <property type="match status" value="1"/>
</dbReference>
<dbReference type="GO" id="GO:0005524">
    <property type="term" value="F:ATP binding"/>
    <property type="evidence" value="ECO:0007669"/>
    <property type="project" value="InterPro"/>
</dbReference>
<dbReference type="VEuPathDB" id="FungiDB:CDV56_107580"/>
<feature type="region of interest" description="Disordered" evidence="1">
    <location>
        <begin position="20"/>
        <end position="43"/>
    </location>
</feature>
<accession>A0A397HCA9</accession>
<dbReference type="Pfam" id="PF00069">
    <property type="entry name" value="Pkinase"/>
    <property type="match status" value="1"/>
</dbReference>
<evidence type="ECO:0000256" key="1">
    <source>
        <dbReference type="SAM" id="MobiDB-lite"/>
    </source>
</evidence>